<protein>
    <recommendedName>
        <fullName evidence="1">F-box domain-containing protein</fullName>
    </recommendedName>
</protein>
<dbReference type="Gene3D" id="1.20.1280.50">
    <property type="match status" value="1"/>
</dbReference>
<evidence type="ECO:0000313" key="2">
    <source>
        <dbReference type="EMBL" id="PIC15154.1"/>
    </source>
</evidence>
<feature type="domain" description="F-box" evidence="1">
    <location>
        <begin position="106"/>
        <end position="136"/>
    </location>
</feature>
<evidence type="ECO:0000259" key="1">
    <source>
        <dbReference type="Pfam" id="PF12937"/>
    </source>
</evidence>
<organism evidence="2 3">
    <name type="scientific">Caenorhabditis nigoni</name>
    <dbReference type="NCBI Taxonomy" id="1611254"/>
    <lineage>
        <taxon>Eukaryota</taxon>
        <taxon>Metazoa</taxon>
        <taxon>Ecdysozoa</taxon>
        <taxon>Nematoda</taxon>
        <taxon>Chromadorea</taxon>
        <taxon>Rhabditida</taxon>
        <taxon>Rhabditina</taxon>
        <taxon>Rhabditomorpha</taxon>
        <taxon>Rhabditoidea</taxon>
        <taxon>Rhabditidae</taxon>
        <taxon>Peloderinae</taxon>
        <taxon>Caenorhabditis</taxon>
    </lineage>
</organism>
<dbReference type="AlphaFoldDB" id="A0A2G5SJ81"/>
<dbReference type="SUPFAM" id="SSF81383">
    <property type="entry name" value="F-box domain"/>
    <property type="match status" value="1"/>
</dbReference>
<reference evidence="3" key="1">
    <citation type="submission" date="2017-10" db="EMBL/GenBank/DDBJ databases">
        <title>Rapid genome shrinkage in a self-fertile nematode reveals novel sperm competition proteins.</title>
        <authorList>
            <person name="Yin D."/>
            <person name="Schwarz E.M."/>
            <person name="Thomas C.G."/>
            <person name="Felde R.L."/>
            <person name="Korf I.F."/>
            <person name="Cutter A.D."/>
            <person name="Schartner C.M."/>
            <person name="Ralston E.J."/>
            <person name="Meyer B.J."/>
            <person name="Haag E.S."/>
        </authorList>
    </citation>
    <scope>NUCLEOTIDE SEQUENCE [LARGE SCALE GENOMIC DNA]</scope>
    <source>
        <strain evidence="3">JU1422</strain>
    </source>
</reference>
<comment type="caution">
    <text evidence="2">The sequence shown here is derived from an EMBL/GenBank/DDBJ whole genome shotgun (WGS) entry which is preliminary data.</text>
</comment>
<keyword evidence="3" id="KW-1185">Reference proteome</keyword>
<dbReference type="OrthoDB" id="1107553at2759"/>
<dbReference type="Proteomes" id="UP000230233">
    <property type="component" value="Chromosome X"/>
</dbReference>
<sequence length="377" mass="43354">MISVTVAAQGKPKRLFGNNFRAYGSGRLSICELEKDPNSLKANESNISTTRFKLYLFVNKFFELLTTIIHYCLPYFFNQKKTWYHQNRKEMVAVMEPVVQDFACPLLLNVFKHLEIEDLLTCKLVCWKWNTTICENSSELATTKTDQIRVLFDEGEVVLYPIDEKKCPTRHPLPPLQVLRNRLRHLTTQSLFVRGLIPVESGPVLRLLLSLNLKPQQMYFIWSKFSVDSIFLFEDLVKQNAATVTDFGLEECSPSHLLTDRLLFPISKRITSLRLWNNGKGSHYGVTDETLIRINEAILQGSPVETIDLGTCFVSSEIVSSLVKSWEQNSRSDLTIMLSHCYPVNKPDVIRQLQESNIILKKNQQLHSKNHMLTLVC</sequence>
<dbReference type="Pfam" id="PF12937">
    <property type="entry name" value="F-box-like"/>
    <property type="match status" value="1"/>
</dbReference>
<accession>A0A2G5SJ81</accession>
<name>A0A2G5SJ81_9PELO</name>
<dbReference type="InterPro" id="IPR001810">
    <property type="entry name" value="F-box_dom"/>
</dbReference>
<proteinExistence type="predicted"/>
<evidence type="ECO:0000313" key="3">
    <source>
        <dbReference type="Proteomes" id="UP000230233"/>
    </source>
</evidence>
<dbReference type="InterPro" id="IPR036047">
    <property type="entry name" value="F-box-like_dom_sf"/>
</dbReference>
<dbReference type="EMBL" id="PDUG01000006">
    <property type="protein sequence ID" value="PIC15154.1"/>
    <property type="molecule type" value="Genomic_DNA"/>
</dbReference>
<gene>
    <name evidence="2" type="primary">Cni-F56F10.2</name>
    <name evidence="2" type="synonym">Cnig_chr_X.g22239</name>
    <name evidence="2" type="ORF">B9Z55_022239</name>
</gene>